<dbReference type="AlphaFoldDB" id="A0A2A6BGZ8"/>
<gene>
    <name evidence="1" type="primary">WBGene00284562</name>
</gene>
<organism evidence="1 2">
    <name type="scientific">Pristionchus pacificus</name>
    <name type="common">Parasitic nematode worm</name>
    <dbReference type="NCBI Taxonomy" id="54126"/>
    <lineage>
        <taxon>Eukaryota</taxon>
        <taxon>Metazoa</taxon>
        <taxon>Ecdysozoa</taxon>
        <taxon>Nematoda</taxon>
        <taxon>Chromadorea</taxon>
        <taxon>Rhabditida</taxon>
        <taxon>Rhabditina</taxon>
        <taxon>Diplogasteromorpha</taxon>
        <taxon>Diplogasteroidea</taxon>
        <taxon>Neodiplogasteridae</taxon>
        <taxon>Pristionchus</taxon>
    </lineage>
</organism>
<reference evidence="2" key="1">
    <citation type="journal article" date="2008" name="Nat. Genet.">
        <title>The Pristionchus pacificus genome provides a unique perspective on nematode lifestyle and parasitism.</title>
        <authorList>
            <person name="Dieterich C."/>
            <person name="Clifton S.W."/>
            <person name="Schuster L.N."/>
            <person name="Chinwalla A."/>
            <person name="Delehaunty K."/>
            <person name="Dinkelacker I."/>
            <person name="Fulton L."/>
            <person name="Fulton R."/>
            <person name="Godfrey J."/>
            <person name="Minx P."/>
            <person name="Mitreva M."/>
            <person name="Roeseler W."/>
            <person name="Tian H."/>
            <person name="Witte H."/>
            <person name="Yang S.P."/>
            <person name="Wilson R.K."/>
            <person name="Sommer R.J."/>
        </authorList>
    </citation>
    <scope>NUCLEOTIDE SEQUENCE [LARGE SCALE GENOMIC DNA]</scope>
    <source>
        <strain evidence="2">PS312</strain>
    </source>
</reference>
<protein>
    <submittedName>
        <fullName evidence="1">Uncharacterized protein</fullName>
    </submittedName>
</protein>
<accession>A0A8R1Z232</accession>
<proteinExistence type="predicted"/>
<evidence type="ECO:0000313" key="2">
    <source>
        <dbReference type="Proteomes" id="UP000005239"/>
    </source>
</evidence>
<reference evidence="1" key="2">
    <citation type="submission" date="2022-06" db="UniProtKB">
        <authorList>
            <consortium name="EnsemblMetazoa"/>
        </authorList>
    </citation>
    <scope>IDENTIFICATION</scope>
    <source>
        <strain evidence="1">PS312</strain>
    </source>
</reference>
<sequence>MLGQKRKVECEGEVVEKKPSIDMEDDGMDEWNEFQFSVVPPVVEGAEEKRKWKNGNLCIYQTSTGFTFVCSTHDNSHPGRTSRELNDKIFGYRYDIEMMDNGEYVEKRSLQRSFGGDQTLFHSKPLPDAMINAIRAVLNTYQPHRVRLEKIILDLKSLAKLEWLLADKGFAALDLSEVKFDHMTDHHRKKFAAMIRASGIRNMYMNGTDQLINQGLLTESFIIDLANSSLERFYSNVTAVEAFVTSYLQALKGHSPSNLPF</sequence>
<name>A0A2A6BGZ8_PRIPA</name>
<evidence type="ECO:0000313" key="1">
    <source>
        <dbReference type="EnsemblMetazoa" id="PPA46193.1"/>
    </source>
</evidence>
<accession>A0A2A6BGZ8</accession>
<dbReference type="EnsemblMetazoa" id="PPA46193.1">
    <property type="protein sequence ID" value="PPA46193.1"/>
    <property type="gene ID" value="WBGene00284562"/>
</dbReference>
<dbReference type="Proteomes" id="UP000005239">
    <property type="component" value="Unassembled WGS sequence"/>
</dbReference>
<keyword evidence="2" id="KW-1185">Reference proteome</keyword>